<dbReference type="Pfam" id="PF01008">
    <property type="entry name" value="IF-2B"/>
    <property type="match status" value="1"/>
</dbReference>
<evidence type="ECO:0000313" key="9">
    <source>
        <dbReference type="Proteomes" id="UP000693970"/>
    </source>
</evidence>
<evidence type="ECO:0000313" key="8">
    <source>
        <dbReference type="EMBL" id="KAG7358844.1"/>
    </source>
</evidence>
<comment type="caution">
    <text evidence="8">The sequence shown here is derived from an EMBL/GenBank/DDBJ whole genome shotgun (WGS) entry which is preliminary data.</text>
</comment>
<evidence type="ECO:0000256" key="7">
    <source>
        <dbReference type="SAM" id="MobiDB-lite"/>
    </source>
</evidence>
<feature type="compositionally biased region" description="Low complexity" evidence="7">
    <location>
        <begin position="72"/>
        <end position="82"/>
    </location>
</feature>
<dbReference type="GO" id="GO:0003743">
    <property type="term" value="F:translation initiation factor activity"/>
    <property type="evidence" value="ECO:0007669"/>
    <property type="project" value="UniProtKB-KW"/>
</dbReference>
<evidence type="ECO:0000256" key="1">
    <source>
        <dbReference type="ARBA" id="ARBA00004514"/>
    </source>
</evidence>
<dbReference type="GO" id="GO:0005829">
    <property type="term" value="C:cytosol"/>
    <property type="evidence" value="ECO:0007669"/>
    <property type="project" value="UniProtKB-SubCell"/>
</dbReference>
<organism evidence="8 9">
    <name type="scientific">Nitzschia inconspicua</name>
    <dbReference type="NCBI Taxonomy" id="303405"/>
    <lineage>
        <taxon>Eukaryota</taxon>
        <taxon>Sar</taxon>
        <taxon>Stramenopiles</taxon>
        <taxon>Ochrophyta</taxon>
        <taxon>Bacillariophyta</taxon>
        <taxon>Bacillariophyceae</taxon>
        <taxon>Bacillariophycidae</taxon>
        <taxon>Bacillariales</taxon>
        <taxon>Bacillariaceae</taxon>
        <taxon>Nitzschia</taxon>
    </lineage>
</organism>
<keyword evidence="3 8" id="KW-0396">Initiation factor</keyword>
<dbReference type="PANTHER" id="PTHR10233:SF14">
    <property type="entry name" value="TRANSLATION INITIATION FACTOR EIF-2B SUBUNIT DELTA"/>
    <property type="match status" value="1"/>
</dbReference>
<keyword evidence="2" id="KW-0963">Cytoplasm</keyword>
<evidence type="ECO:0000256" key="3">
    <source>
        <dbReference type="ARBA" id="ARBA00022540"/>
    </source>
</evidence>
<feature type="compositionally biased region" description="Basic and acidic residues" evidence="7">
    <location>
        <begin position="24"/>
        <end position="34"/>
    </location>
</feature>
<feature type="region of interest" description="Disordered" evidence="7">
    <location>
        <begin position="1"/>
        <end position="134"/>
    </location>
</feature>
<feature type="compositionally biased region" description="Basic and acidic residues" evidence="7">
    <location>
        <begin position="124"/>
        <end position="134"/>
    </location>
</feature>
<evidence type="ECO:0000256" key="2">
    <source>
        <dbReference type="ARBA" id="ARBA00022490"/>
    </source>
</evidence>
<evidence type="ECO:0000256" key="4">
    <source>
        <dbReference type="ARBA" id="ARBA00022917"/>
    </source>
</evidence>
<dbReference type="Proteomes" id="UP000693970">
    <property type="component" value="Unassembled WGS sequence"/>
</dbReference>
<evidence type="ECO:0000256" key="5">
    <source>
        <dbReference type="ARBA" id="ARBA00046432"/>
    </source>
</evidence>
<reference evidence="8" key="2">
    <citation type="submission" date="2021-04" db="EMBL/GenBank/DDBJ databases">
        <authorList>
            <person name="Podell S."/>
        </authorList>
    </citation>
    <scope>NUCLEOTIDE SEQUENCE</scope>
    <source>
        <strain evidence="8">Hildebrandi</strain>
    </source>
</reference>
<feature type="compositionally biased region" description="Polar residues" evidence="7">
    <location>
        <begin position="99"/>
        <end position="109"/>
    </location>
</feature>
<gene>
    <name evidence="8" type="ORF">IV203_015433</name>
</gene>
<feature type="compositionally biased region" description="Low complexity" evidence="7">
    <location>
        <begin position="1"/>
        <end position="19"/>
    </location>
</feature>
<evidence type="ECO:0000256" key="6">
    <source>
        <dbReference type="RuleBase" id="RU003814"/>
    </source>
</evidence>
<keyword evidence="9" id="KW-1185">Reference proteome</keyword>
<keyword evidence="4" id="KW-0648">Protein biosynthesis</keyword>
<accession>A0A9K3PVN0</accession>
<dbReference type="AlphaFoldDB" id="A0A9K3PVN0"/>
<comment type="subunit">
    <text evidence="5">Component of the translation initiation factor 2B (eIF2B) complex which is a heterodecamer of two sets of five different subunits: alpha, beta, gamma, delta and epsilon. Subunits alpha, beta and delta comprise a regulatory subcomplex and subunits epsilon and gamma comprise a catalytic subcomplex. Within the complex, the hexameric regulatory complex resides at the center, with the two heterodimeric catalytic subcomplexes bound on opposite sides.</text>
</comment>
<name>A0A9K3PVN0_9STRA</name>
<dbReference type="EMBL" id="JAGRRH010000014">
    <property type="protein sequence ID" value="KAG7358844.1"/>
    <property type="molecule type" value="Genomic_DNA"/>
</dbReference>
<dbReference type="InterPro" id="IPR000649">
    <property type="entry name" value="IF-2B-related"/>
</dbReference>
<feature type="compositionally biased region" description="Basic and acidic residues" evidence="7">
    <location>
        <begin position="59"/>
        <end position="70"/>
    </location>
</feature>
<reference evidence="8" key="1">
    <citation type="journal article" date="2021" name="Sci. Rep.">
        <title>Diploid genomic architecture of Nitzschia inconspicua, an elite biomass production diatom.</title>
        <authorList>
            <person name="Oliver A."/>
            <person name="Podell S."/>
            <person name="Pinowska A."/>
            <person name="Traller J.C."/>
            <person name="Smith S.R."/>
            <person name="McClure R."/>
            <person name="Beliaev A."/>
            <person name="Bohutskyi P."/>
            <person name="Hill E.A."/>
            <person name="Rabines A."/>
            <person name="Zheng H."/>
            <person name="Allen L.Z."/>
            <person name="Kuo A."/>
            <person name="Grigoriev I.V."/>
            <person name="Allen A.E."/>
            <person name="Hazlebeck D."/>
            <person name="Allen E.E."/>
        </authorList>
    </citation>
    <scope>NUCLEOTIDE SEQUENCE</scope>
    <source>
        <strain evidence="8">Hildebrandi</strain>
    </source>
</reference>
<comment type="subcellular location">
    <subcellularLocation>
        <location evidence="1">Cytoplasm</location>
        <location evidence="1">Cytosol</location>
    </subcellularLocation>
</comment>
<proteinExistence type="inferred from homology"/>
<sequence length="491" mass="54092">MTEQTQQQTTESSDGGTSTAFSPDDAKPSADAKKTSKKEKKNKAPPPGLVIKPKPTLTKAERREMQERQRAAKAATRASKASNQQQSDHTKKGGGDGNQADNTSKPLQRQQEHQVTKSSQASNGKERITNSDGAEKAALADNSLSLFSHLPQYRKMPDPYAPEWTSTLHPDVIELGMKYASGEIHGDNERCRSMMLCFLKLLDDYVLPVKSSTIDFRTHFDHQVLKLSFQFWTVECRPHSVSMGNAFTFVKSSVASLERDLPLDEAKMILRETIERYLLERLEYADRAIAQHAMTKLQNGDVLLTFGHSEVIDVLLSTAHKEGTDFYVWVADSRPLAHGKKLLKSLQNAGIPCGYVELNALTYILQQVTKVFLGASALMSNGSVYGPVGTAAVALLAKDGHVPVMVCCESYKISNKVQLESITQNELGNPEALLPKKKDKTNRPMIKVLNLVYDVTPSEFVSGIITELGIIPPTSVAVLLSEMNPQDAAFM</sequence>
<comment type="similarity">
    <text evidence="6">Belongs to the eIF-2B alpha/beta/delta subunits family.</text>
</comment>
<dbReference type="PANTHER" id="PTHR10233">
    <property type="entry name" value="TRANSLATION INITIATION FACTOR EIF-2B"/>
    <property type="match status" value="1"/>
</dbReference>
<protein>
    <submittedName>
        <fullName evidence="8">Translation initiation factor, aIF-2BII family protein</fullName>
    </submittedName>
</protein>
<dbReference type="OrthoDB" id="10254737at2759"/>